<evidence type="ECO:0000313" key="8">
    <source>
        <dbReference type="Proteomes" id="UP000630936"/>
    </source>
</evidence>
<dbReference type="InterPro" id="IPR050109">
    <property type="entry name" value="HTH-type_TetR-like_transc_reg"/>
</dbReference>
<keyword evidence="4" id="KW-0804">Transcription</keyword>
<dbReference type="PRINTS" id="PR00400">
    <property type="entry name" value="TETREPRESSOR"/>
</dbReference>
<dbReference type="PROSITE" id="PS50977">
    <property type="entry name" value="HTH_TETR_2"/>
    <property type="match status" value="1"/>
</dbReference>
<dbReference type="Pfam" id="PF02909">
    <property type="entry name" value="TetR_C_1"/>
    <property type="match status" value="1"/>
</dbReference>
<dbReference type="InterPro" id="IPR009057">
    <property type="entry name" value="Homeodomain-like_sf"/>
</dbReference>
<dbReference type="PANTHER" id="PTHR30055">
    <property type="entry name" value="HTH-TYPE TRANSCRIPTIONAL REGULATOR RUTR"/>
    <property type="match status" value="1"/>
</dbReference>
<dbReference type="InterPro" id="IPR003012">
    <property type="entry name" value="Tet_transcr_reg_TetR"/>
</dbReference>
<organism evidence="7 8">
    <name type="scientific">Streptomyces inusitatus</name>
    <dbReference type="NCBI Taxonomy" id="68221"/>
    <lineage>
        <taxon>Bacteria</taxon>
        <taxon>Bacillati</taxon>
        <taxon>Actinomycetota</taxon>
        <taxon>Actinomycetes</taxon>
        <taxon>Kitasatosporales</taxon>
        <taxon>Streptomycetaceae</taxon>
        <taxon>Streptomyces</taxon>
    </lineage>
</organism>
<keyword evidence="1" id="KW-0678">Repressor</keyword>
<evidence type="ECO:0000259" key="6">
    <source>
        <dbReference type="PROSITE" id="PS50977"/>
    </source>
</evidence>
<keyword evidence="3 5" id="KW-0238">DNA-binding</keyword>
<evidence type="ECO:0000256" key="4">
    <source>
        <dbReference type="ARBA" id="ARBA00023163"/>
    </source>
</evidence>
<keyword evidence="2" id="KW-0805">Transcription regulation</keyword>
<dbReference type="Pfam" id="PF00440">
    <property type="entry name" value="TetR_N"/>
    <property type="match status" value="1"/>
</dbReference>
<dbReference type="InterPro" id="IPR004111">
    <property type="entry name" value="Repressor_TetR_C"/>
</dbReference>
<dbReference type="PANTHER" id="PTHR30055:SF151">
    <property type="entry name" value="TRANSCRIPTIONAL REGULATORY PROTEIN"/>
    <property type="match status" value="1"/>
</dbReference>
<dbReference type="InterPro" id="IPR036271">
    <property type="entry name" value="Tet_transcr_reg_TetR-rel_C_sf"/>
</dbReference>
<feature type="DNA-binding region" description="H-T-H motif" evidence="5">
    <location>
        <begin position="28"/>
        <end position="47"/>
    </location>
</feature>
<accession>A0A918QI26</accession>
<name>A0A918QI26_9ACTN</name>
<sequence length="212" mass="23073">MGAMSISRAAVVDAALAVLDQQGLDKVTMRAVADEIGVRHNTVRWHVESKQRLLILMSDAIFEGLDVTALPTQWEARLRALARWCRSAILARRDAARLIAGLSTTETNTYRFADAMIQTLLDAGLPPRTAAWANWTVFYLILGITQEQQAESTDPNAPPPAFDDPAFPALRAAAAHITAGTFDERFEFALDMQLTALKAELARAGDRPDGGG</sequence>
<proteinExistence type="predicted"/>
<gene>
    <name evidence="7" type="ORF">GCM10010387_52100</name>
</gene>
<reference evidence="7" key="2">
    <citation type="submission" date="2020-09" db="EMBL/GenBank/DDBJ databases">
        <authorList>
            <person name="Sun Q."/>
            <person name="Ohkuma M."/>
        </authorList>
    </citation>
    <scope>NUCLEOTIDE SEQUENCE</scope>
    <source>
        <strain evidence="7">JCM 4988</strain>
    </source>
</reference>
<evidence type="ECO:0000256" key="3">
    <source>
        <dbReference type="ARBA" id="ARBA00023125"/>
    </source>
</evidence>
<dbReference type="GO" id="GO:0046677">
    <property type="term" value="P:response to antibiotic"/>
    <property type="evidence" value="ECO:0007669"/>
    <property type="project" value="InterPro"/>
</dbReference>
<dbReference type="PRINTS" id="PR00455">
    <property type="entry name" value="HTHTETR"/>
</dbReference>
<dbReference type="SUPFAM" id="SSF46689">
    <property type="entry name" value="Homeodomain-like"/>
    <property type="match status" value="1"/>
</dbReference>
<dbReference type="GO" id="GO:0003700">
    <property type="term" value="F:DNA-binding transcription factor activity"/>
    <property type="evidence" value="ECO:0007669"/>
    <property type="project" value="TreeGrafter"/>
</dbReference>
<dbReference type="SUPFAM" id="SSF48498">
    <property type="entry name" value="Tetracyclin repressor-like, C-terminal domain"/>
    <property type="match status" value="1"/>
</dbReference>
<dbReference type="Gene3D" id="1.10.10.60">
    <property type="entry name" value="Homeodomain-like"/>
    <property type="match status" value="1"/>
</dbReference>
<evidence type="ECO:0000256" key="1">
    <source>
        <dbReference type="ARBA" id="ARBA00022491"/>
    </source>
</evidence>
<reference evidence="7" key="1">
    <citation type="journal article" date="2014" name="Int. J. Syst. Evol. Microbiol.">
        <title>Complete genome sequence of Corynebacterium casei LMG S-19264T (=DSM 44701T), isolated from a smear-ripened cheese.</title>
        <authorList>
            <consortium name="US DOE Joint Genome Institute (JGI-PGF)"/>
            <person name="Walter F."/>
            <person name="Albersmeier A."/>
            <person name="Kalinowski J."/>
            <person name="Ruckert C."/>
        </authorList>
    </citation>
    <scope>NUCLEOTIDE SEQUENCE</scope>
    <source>
        <strain evidence="7">JCM 4988</strain>
    </source>
</reference>
<dbReference type="EMBL" id="BMWG01000020">
    <property type="protein sequence ID" value="GGZ51304.1"/>
    <property type="molecule type" value="Genomic_DNA"/>
</dbReference>
<dbReference type="AlphaFoldDB" id="A0A918QI26"/>
<dbReference type="GO" id="GO:0045892">
    <property type="term" value="P:negative regulation of DNA-templated transcription"/>
    <property type="evidence" value="ECO:0007669"/>
    <property type="project" value="InterPro"/>
</dbReference>
<protein>
    <submittedName>
        <fullName evidence="7">Transcriptional regulator, TetR family protein</fullName>
    </submittedName>
</protein>
<evidence type="ECO:0000256" key="2">
    <source>
        <dbReference type="ARBA" id="ARBA00023015"/>
    </source>
</evidence>
<comment type="caution">
    <text evidence="7">The sequence shown here is derived from an EMBL/GenBank/DDBJ whole genome shotgun (WGS) entry which is preliminary data.</text>
</comment>
<evidence type="ECO:0000256" key="5">
    <source>
        <dbReference type="PROSITE-ProRule" id="PRU00335"/>
    </source>
</evidence>
<keyword evidence="8" id="KW-1185">Reference proteome</keyword>
<evidence type="ECO:0000313" key="7">
    <source>
        <dbReference type="EMBL" id="GGZ51304.1"/>
    </source>
</evidence>
<dbReference type="InterPro" id="IPR001647">
    <property type="entry name" value="HTH_TetR"/>
</dbReference>
<dbReference type="Proteomes" id="UP000630936">
    <property type="component" value="Unassembled WGS sequence"/>
</dbReference>
<dbReference type="Gene3D" id="1.10.357.10">
    <property type="entry name" value="Tetracycline Repressor, domain 2"/>
    <property type="match status" value="1"/>
</dbReference>
<dbReference type="GO" id="GO:0000976">
    <property type="term" value="F:transcription cis-regulatory region binding"/>
    <property type="evidence" value="ECO:0007669"/>
    <property type="project" value="TreeGrafter"/>
</dbReference>
<feature type="domain" description="HTH tetR-type" evidence="6">
    <location>
        <begin position="5"/>
        <end position="65"/>
    </location>
</feature>